<name>A0A1I7T122_9PELO</name>
<keyword evidence="2" id="KW-1185">Reference proteome</keyword>
<dbReference type="Proteomes" id="UP000095282">
    <property type="component" value="Unplaced"/>
</dbReference>
<dbReference type="WBParaSite" id="Csp11.Scaffold457.g1383.t1">
    <property type="protein sequence ID" value="Csp11.Scaffold457.g1383.t1"/>
    <property type="gene ID" value="Csp11.Scaffold457.g1383"/>
</dbReference>
<reference evidence="3" key="1">
    <citation type="submission" date="2016-11" db="UniProtKB">
        <authorList>
            <consortium name="WormBaseParasite"/>
        </authorList>
    </citation>
    <scope>IDENTIFICATION</scope>
</reference>
<evidence type="ECO:0000313" key="2">
    <source>
        <dbReference type="Proteomes" id="UP000095282"/>
    </source>
</evidence>
<dbReference type="AlphaFoldDB" id="A0A1I7T122"/>
<organism evidence="2 3">
    <name type="scientific">Caenorhabditis tropicalis</name>
    <dbReference type="NCBI Taxonomy" id="1561998"/>
    <lineage>
        <taxon>Eukaryota</taxon>
        <taxon>Metazoa</taxon>
        <taxon>Ecdysozoa</taxon>
        <taxon>Nematoda</taxon>
        <taxon>Chromadorea</taxon>
        <taxon>Rhabditida</taxon>
        <taxon>Rhabditina</taxon>
        <taxon>Rhabditomorpha</taxon>
        <taxon>Rhabditoidea</taxon>
        <taxon>Rhabditidae</taxon>
        <taxon>Peloderinae</taxon>
        <taxon>Caenorhabditis</taxon>
    </lineage>
</organism>
<evidence type="ECO:0000256" key="1">
    <source>
        <dbReference type="SAM" id="Phobius"/>
    </source>
</evidence>
<keyword evidence="1" id="KW-0472">Membrane</keyword>
<evidence type="ECO:0000313" key="3">
    <source>
        <dbReference type="WBParaSite" id="Csp11.Scaffold457.g1383.t1"/>
    </source>
</evidence>
<protein>
    <submittedName>
        <fullName evidence="3">Transmembrane protein</fullName>
    </submittedName>
</protein>
<sequence length="127" mass="14638">MRKRTFLIWNREKLRGKEEEDSIAAFEIESCEEPKKERRTKKGCVLSRKQSSSALRVAVALSLMIIVIIRKGMKQWKSYRSLNMVNIYQLKLGGHGKGEKVEKERRKQCVDEWEGLPLSSAGQARTG</sequence>
<proteinExistence type="predicted"/>
<accession>A0A1I7T122</accession>
<feature type="transmembrane region" description="Helical" evidence="1">
    <location>
        <begin position="53"/>
        <end position="70"/>
    </location>
</feature>
<keyword evidence="1" id="KW-1133">Transmembrane helix</keyword>
<keyword evidence="1" id="KW-0812">Transmembrane</keyword>